<comment type="caution">
    <text evidence="7">The sequence shown here is derived from an EMBL/GenBank/DDBJ whole genome shotgun (WGS) entry which is preliminary data.</text>
</comment>
<dbReference type="InterPro" id="IPR005467">
    <property type="entry name" value="His_kinase_dom"/>
</dbReference>
<keyword evidence="1" id="KW-0808">Transferase</keyword>
<keyword evidence="4" id="KW-0175">Coiled coil</keyword>
<dbReference type="EMBL" id="JHEG04000001">
    <property type="protein sequence ID" value="KAF3884312.1"/>
    <property type="molecule type" value="Genomic_DNA"/>
</dbReference>
<keyword evidence="3" id="KW-0902">Two-component regulatory system</keyword>
<dbReference type="Gene3D" id="1.20.5.1930">
    <property type="match status" value="1"/>
</dbReference>
<organism evidence="7 8">
    <name type="scientific">Tolypothrix bouteillei VB521301</name>
    <dbReference type="NCBI Taxonomy" id="1479485"/>
    <lineage>
        <taxon>Bacteria</taxon>
        <taxon>Bacillati</taxon>
        <taxon>Cyanobacteriota</taxon>
        <taxon>Cyanophyceae</taxon>
        <taxon>Nostocales</taxon>
        <taxon>Tolypothrichaceae</taxon>
        <taxon>Tolypothrix</taxon>
    </lineage>
</organism>
<protein>
    <submittedName>
        <fullName evidence="7">GAF domain-containing protein</fullName>
    </submittedName>
</protein>
<evidence type="ECO:0000256" key="5">
    <source>
        <dbReference type="SAM" id="MobiDB-lite"/>
    </source>
</evidence>
<dbReference type="Gene3D" id="3.30.565.10">
    <property type="entry name" value="Histidine kinase-like ATPase, C-terminal domain"/>
    <property type="match status" value="1"/>
</dbReference>
<dbReference type="SUPFAM" id="SSF55781">
    <property type="entry name" value="GAF domain-like"/>
    <property type="match status" value="2"/>
</dbReference>
<gene>
    <name evidence="7" type="ORF">DA73_0400001525</name>
</gene>
<dbReference type="SUPFAM" id="SSF55874">
    <property type="entry name" value="ATPase domain of HSP90 chaperone/DNA topoisomerase II/histidine kinase"/>
    <property type="match status" value="1"/>
</dbReference>
<dbReference type="Pfam" id="PF07730">
    <property type="entry name" value="HisKA_3"/>
    <property type="match status" value="1"/>
</dbReference>
<dbReference type="PANTHER" id="PTHR24421:SF62">
    <property type="entry name" value="SENSORY TRANSDUCTION HISTIDINE KINASE"/>
    <property type="match status" value="1"/>
</dbReference>
<dbReference type="Pfam" id="PF13185">
    <property type="entry name" value="GAF_2"/>
    <property type="match status" value="1"/>
</dbReference>
<evidence type="ECO:0000256" key="3">
    <source>
        <dbReference type="ARBA" id="ARBA00023012"/>
    </source>
</evidence>
<dbReference type="AlphaFoldDB" id="A0A8S9SY89"/>
<evidence type="ECO:0000313" key="7">
    <source>
        <dbReference type="EMBL" id="KAF3884312.1"/>
    </source>
</evidence>
<dbReference type="InterPro" id="IPR036890">
    <property type="entry name" value="HATPase_C_sf"/>
</dbReference>
<dbReference type="GO" id="GO:0016020">
    <property type="term" value="C:membrane"/>
    <property type="evidence" value="ECO:0007669"/>
    <property type="project" value="InterPro"/>
</dbReference>
<dbReference type="GO" id="GO:0000155">
    <property type="term" value="F:phosphorelay sensor kinase activity"/>
    <property type="evidence" value="ECO:0007669"/>
    <property type="project" value="InterPro"/>
</dbReference>
<feature type="domain" description="Histidine kinase" evidence="6">
    <location>
        <begin position="572"/>
        <end position="658"/>
    </location>
</feature>
<proteinExistence type="predicted"/>
<dbReference type="InterPro" id="IPR029016">
    <property type="entry name" value="GAF-like_dom_sf"/>
</dbReference>
<dbReference type="InterPro" id="IPR003018">
    <property type="entry name" value="GAF"/>
</dbReference>
<evidence type="ECO:0000259" key="6">
    <source>
        <dbReference type="PROSITE" id="PS50109"/>
    </source>
</evidence>
<evidence type="ECO:0000256" key="1">
    <source>
        <dbReference type="ARBA" id="ARBA00022679"/>
    </source>
</evidence>
<dbReference type="InterPro" id="IPR003594">
    <property type="entry name" value="HATPase_dom"/>
</dbReference>
<sequence>MDSGDKSKSTPRSASSQGHNGRENEFQIQMQFQELQNTVESLQTKLAQYQHSEQQAWQQARVAQARVAELEQINAALHQRNRILEATTRAVNTILTFENFDDAINRALQIIGESLDCDRVCLGEHCHDLSGETLGVIRYFYEWTSPYIFSQIQSNSGAEISYEGIEAEYQLLCQGQAFGGLIDEYCEPFRSKQKALGVKSGYAIPIMIEGKYWGIVGFDDCREAKHRNSAEMAVLKIAADCAGSAIERQRTQQALLQAEQERSQELERHNIELQQTLNRLQTREQLLEATDLDLDRSLGHVLQVTSEHLGSTSAALWLANPDSDTSSLHLVYLNGSIIPATPENTDRLSGQWIQGREDLSRDLNWKRHLHERAPVIYDFDTYPDITPVQRQFIERLGIKTMLGIPLLLGAEIVGSFTVRFSEKREFGAEDLELIQAIAHQATLTIQLMRLADEAKQTALLEERNRMAGEIHDTLAQAFTGISIQVGMAQKLIDSDPTDTRQILERVLTLAQTGLSEARRSIWALHPTANEYADIAHKLPRCIEQLAEGIPIQVEVSVAGTPCLVPAIVGQNLLRITQEAVNNIVQHAQATQLRVKLTYKPTTLVLRIWDNGSGFEPNVENGGFGLISMAQRASRLNGQLIICSYPGQGTEIQVQVPLQ</sequence>
<dbReference type="PROSITE" id="PS50109">
    <property type="entry name" value="HIS_KIN"/>
    <property type="match status" value="1"/>
</dbReference>
<dbReference type="Gene3D" id="3.30.450.40">
    <property type="match status" value="2"/>
</dbReference>
<keyword evidence="2" id="KW-0418">Kinase</keyword>
<dbReference type="Pfam" id="PF02518">
    <property type="entry name" value="HATPase_c"/>
    <property type="match status" value="1"/>
</dbReference>
<feature type="region of interest" description="Disordered" evidence="5">
    <location>
        <begin position="1"/>
        <end position="21"/>
    </location>
</feature>
<dbReference type="OrthoDB" id="447151at2"/>
<dbReference type="InterPro" id="IPR011712">
    <property type="entry name" value="Sig_transdc_His_kin_sub3_dim/P"/>
</dbReference>
<evidence type="ECO:0000256" key="2">
    <source>
        <dbReference type="ARBA" id="ARBA00022777"/>
    </source>
</evidence>
<dbReference type="RefSeq" id="WP_050045123.1">
    <property type="nucleotide sequence ID" value="NZ_JHEG04000001.1"/>
</dbReference>
<reference evidence="7" key="2">
    <citation type="submission" date="2019-11" db="EMBL/GenBank/DDBJ databases">
        <title>Improved Assembly of Tolypothrix boutellei genome.</title>
        <authorList>
            <person name="Sarangi A.N."/>
            <person name="Mukherjee M."/>
            <person name="Ghosh S."/>
            <person name="Singh D."/>
            <person name="Das A."/>
            <person name="Kant S."/>
            <person name="Prusty A."/>
            <person name="Tripathy S."/>
        </authorList>
    </citation>
    <scope>NUCLEOTIDE SEQUENCE</scope>
    <source>
        <strain evidence="7">VB521301</strain>
    </source>
</reference>
<keyword evidence="8" id="KW-1185">Reference proteome</keyword>
<dbReference type="Pfam" id="PF01590">
    <property type="entry name" value="GAF"/>
    <property type="match status" value="1"/>
</dbReference>
<evidence type="ECO:0000313" key="8">
    <source>
        <dbReference type="Proteomes" id="UP000029738"/>
    </source>
</evidence>
<dbReference type="Proteomes" id="UP000029738">
    <property type="component" value="Unassembled WGS sequence"/>
</dbReference>
<dbReference type="SMART" id="SM00387">
    <property type="entry name" value="HATPase_c"/>
    <property type="match status" value="1"/>
</dbReference>
<accession>A0A8S9SY89</accession>
<dbReference type="CDD" id="cd16917">
    <property type="entry name" value="HATPase_UhpB-NarQ-NarX-like"/>
    <property type="match status" value="1"/>
</dbReference>
<feature type="compositionally biased region" description="Polar residues" evidence="5">
    <location>
        <begin position="10"/>
        <end position="19"/>
    </location>
</feature>
<evidence type="ECO:0000256" key="4">
    <source>
        <dbReference type="SAM" id="Coils"/>
    </source>
</evidence>
<feature type="coiled-coil region" evidence="4">
    <location>
        <begin position="248"/>
        <end position="290"/>
    </location>
</feature>
<dbReference type="PANTHER" id="PTHR24421">
    <property type="entry name" value="NITRATE/NITRITE SENSOR PROTEIN NARX-RELATED"/>
    <property type="match status" value="1"/>
</dbReference>
<dbReference type="GO" id="GO:0046983">
    <property type="term" value="F:protein dimerization activity"/>
    <property type="evidence" value="ECO:0007669"/>
    <property type="project" value="InterPro"/>
</dbReference>
<feature type="coiled-coil region" evidence="4">
    <location>
        <begin position="32"/>
        <end position="87"/>
    </location>
</feature>
<reference evidence="7" key="1">
    <citation type="journal article" date="2015" name="Genome Announc.">
        <title>Draft Genome Sequence of Tolypothrix boutellei Strain VB521301.</title>
        <authorList>
            <person name="Chandrababunaidu M.M."/>
            <person name="Singh D."/>
            <person name="Sen D."/>
            <person name="Bhan S."/>
            <person name="Das S."/>
            <person name="Gupta A."/>
            <person name="Adhikary S.P."/>
            <person name="Tripathy S."/>
        </authorList>
    </citation>
    <scope>NUCLEOTIDE SEQUENCE</scope>
    <source>
        <strain evidence="7">VB521301</strain>
    </source>
</reference>
<name>A0A8S9SY89_9CYAN</name>
<dbReference type="InterPro" id="IPR050482">
    <property type="entry name" value="Sensor_HK_TwoCompSys"/>
</dbReference>
<dbReference type="SMART" id="SM00065">
    <property type="entry name" value="GAF"/>
    <property type="match status" value="2"/>
</dbReference>